<protein>
    <submittedName>
        <fullName evidence="2">Pilus assembly protein PilN</fullName>
    </submittedName>
</protein>
<evidence type="ECO:0000256" key="1">
    <source>
        <dbReference type="SAM" id="Phobius"/>
    </source>
</evidence>
<dbReference type="PANTHER" id="PTHR40278">
    <property type="entry name" value="DNA UTILIZATION PROTEIN HOFN"/>
    <property type="match status" value="1"/>
</dbReference>
<keyword evidence="3" id="KW-1185">Reference proteome</keyword>
<dbReference type="Pfam" id="PF05137">
    <property type="entry name" value="PilN"/>
    <property type="match status" value="1"/>
</dbReference>
<organism evidence="2 3">
    <name type="scientific">Leucothrix arctica</name>
    <dbReference type="NCBI Taxonomy" id="1481894"/>
    <lineage>
        <taxon>Bacteria</taxon>
        <taxon>Pseudomonadati</taxon>
        <taxon>Pseudomonadota</taxon>
        <taxon>Gammaproteobacteria</taxon>
        <taxon>Thiotrichales</taxon>
        <taxon>Thiotrichaceae</taxon>
        <taxon>Leucothrix</taxon>
    </lineage>
</organism>
<dbReference type="EMBL" id="QGKL01000011">
    <property type="protein sequence ID" value="PWQ98526.1"/>
    <property type="molecule type" value="Genomic_DNA"/>
</dbReference>
<keyword evidence="1" id="KW-1133">Transmembrane helix</keyword>
<feature type="transmembrane region" description="Helical" evidence="1">
    <location>
        <begin position="21"/>
        <end position="43"/>
    </location>
</feature>
<dbReference type="InterPro" id="IPR052534">
    <property type="entry name" value="Extracell_DNA_Util/SecSys_Comp"/>
</dbReference>
<keyword evidence="1" id="KW-0472">Membrane</keyword>
<dbReference type="AlphaFoldDB" id="A0A317CJ56"/>
<dbReference type="RefSeq" id="WP_109822044.1">
    <property type="nucleotide sequence ID" value="NZ_QGKL01000011.1"/>
</dbReference>
<proteinExistence type="predicted"/>
<name>A0A317CJ56_9GAMM</name>
<evidence type="ECO:0000313" key="2">
    <source>
        <dbReference type="EMBL" id="PWQ98526.1"/>
    </source>
</evidence>
<gene>
    <name evidence="2" type="ORF">DKT75_03480</name>
</gene>
<keyword evidence="1" id="KW-0812">Transmembrane</keyword>
<accession>A0A317CJ56</accession>
<dbReference type="GO" id="GO:0043107">
    <property type="term" value="P:type IV pilus-dependent motility"/>
    <property type="evidence" value="ECO:0007669"/>
    <property type="project" value="TreeGrafter"/>
</dbReference>
<sequence length="191" mass="21615">MAGLNLLPWREAARKESQKQFFMMAVAGVAISAIAVFGVYSFYQDQITKQSTRNMYVESEIKELDKTIAEIKKLDVTRKALLDRITIIEGLQSTRPGIVHLFDEMVKSLPKGMYLTELEQKESTIKLAGKAESNARVSSYMNRLDMSPWLSSSALNVIEIDTRKKKSERLRNFSLSVTQLLKSGGEEEESQ</sequence>
<reference evidence="2 3" key="1">
    <citation type="submission" date="2018-05" db="EMBL/GenBank/DDBJ databases">
        <title>Leucothrix arctica sp. nov., isolated from Arctic seawater.</title>
        <authorList>
            <person name="Choi A."/>
            <person name="Baek K."/>
        </authorList>
    </citation>
    <scope>NUCLEOTIDE SEQUENCE [LARGE SCALE GENOMIC DNA]</scope>
    <source>
        <strain evidence="2 3">IMCC9719</strain>
    </source>
</reference>
<dbReference type="InterPro" id="IPR007813">
    <property type="entry name" value="PilN"/>
</dbReference>
<dbReference type="Proteomes" id="UP000245506">
    <property type="component" value="Unassembled WGS sequence"/>
</dbReference>
<dbReference type="OrthoDB" id="5296173at2"/>
<dbReference type="PANTHER" id="PTHR40278:SF2">
    <property type="entry name" value="TYPE IV PILUS INNER MEMBRANE COMPONENT PILN"/>
    <property type="match status" value="1"/>
</dbReference>
<comment type="caution">
    <text evidence="2">The sequence shown here is derived from an EMBL/GenBank/DDBJ whole genome shotgun (WGS) entry which is preliminary data.</text>
</comment>
<dbReference type="GO" id="GO:0043683">
    <property type="term" value="P:type IV pilus assembly"/>
    <property type="evidence" value="ECO:0007669"/>
    <property type="project" value="TreeGrafter"/>
</dbReference>
<evidence type="ECO:0000313" key="3">
    <source>
        <dbReference type="Proteomes" id="UP000245506"/>
    </source>
</evidence>